<keyword evidence="3" id="KW-1185">Reference proteome</keyword>
<feature type="transmembrane region" description="Helical" evidence="1">
    <location>
        <begin position="93"/>
        <end position="114"/>
    </location>
</feature>
<dbReference type="EMBL" id="JACHBR010000004">
    <property type="protein sequence ID" value="MBB5631706.1"/>
    <property type="molecule type" value="Genomic_DNA"/>
</dbReference>
<feature type="transmembrane region" description="Helical" evidence="1">
    <location>
        <begin position="12"/>
        <end position="35"/>
    </location>
</feature>
<dbReference type="RefSeq" id="WP_184618200.1">
    <property type="nucleotide sequence ID" value="NZ_BOOS01000005.1"/>
</dbReference>
<dbReference type="Pfam" id="PF06912">
    <property type="entry name" value="DUF1275"/>
    <property type="match status" value="1"/>
</dbReference>
<accession>A0A7W8ZD16</accession>
<feature type="transmembrane region" description="Helical" evidence="1">
    <location>
        <begin position="120"/>
        <end position="140"/>
    </location>
</feature>
<organism evidence="2 3">
    <name type="scientific">Sphaerisporangium krabiense</name>
    <dbReference type="NCBI Taxonomy" id="763782"/>
    <lineage>
        <taxon>Bacteria</taxon>
        <taxon>Bacillati</taxon>
        <taxon>Actinomycetota</taxon>
        <taxon>Actinomycetes</taxon>
        <taxon>Streptosporangiales</taxon>
        <taxon>Streptosporangiaceae</taxon>
        <taxon>Sphaerisporangium</taxon>
    </lineage>
</organism>
<evidence type="ECO:0000256" key="1">
    <source>
        <dbReference type="SAM" id="Phobius"/>
    </source>
</evidence>
<dbReference type="Proteomes" id="UP000588112">
    <property type="component" value="Unassembled WGS sequence"/>
</dbReference>
<reference evidence="2 3" key="1">
    <citation type="submission" date="2020-08" db="EMBL/GenBank/DDBJ databases">
        <title>Sequencing the genomes of 1000 actinobacteria strains.</title>
        <authorList>
            <person name="Klenk H.-P."/>
        </authorList>
    </citation>
    <scope>NUCLEOTIDE SEQUENCE [LARGE SCALE GENOMIC DNA]</scope>
    <source>
        <strain evidence="2 3">DSM 45790</strain>
    </source>
</reference>
<gene>
    <name evidence="2" type="ORF">BJ981_007492</name>
</gene>
<comment type="caution">
    <text evidence="2">The sequence shown here is derived from an EMBL/GenBank/DDBJ whole genome shotgun (WGS) entry which is preliminary data.</text>
</comment>
<protein>
    <submittedName>
        <fullName evidence="2">Uncharacterized membrane protein YoaK (UPF0700 family)</fullName>
    </submittedName>
</protein>
<sequence>MTAQARRQDRDPLPPALVALTVVSGCVDAVSLLALGHVFTANMTGNVVILGLATAGAPGFSVAASLTSLVAYMAGALAAGRAGARVGSRRARILLSLAAETVLVALAAGVSARWPAVTGGGYHPVVALTAVAMGAQFATVRTLAIPDLTTTIQTRNLTGLAADAWTAGDRVLRRAASVLSLMSGAVAGALLLRFLGAPRTLACVAGGVVLIAVVYAVRSRAGRRSPGGR</sequence>
<keyword evidence="1" id="KW-0472">Membrane</keyword>
<proteinExistence type="predicted"/>
<dbReference type="PANTHER" id="PTHR37314">
    <property type="entry name" value="SLR0142 PROTEIN"/>
    <property type="match status" value="1"/>
</dbReference>
<name>A0A7W8ZD16_9ACTN</name>
<dbReference type="AlphaFoldDB" id="A0A7W8ZD16"/>
<evidence type="ECO:0000313" key="2">
    <source>
        <dbReference type="EMBL" id="MBB5631706.1"/>
    </source>
</evidence>
<dbReference type="PROSITE" id="PS51257">
    <property type="entry name" value="PROKAR_LIPOPROTEIN"/>
    <property type="match status" value="1"/>
</dbReference>
<feature type="transmembrane region" description="Helical" evidence="1">
    <location>
        <begin position="198"/>
        <end position="217"/>
    </location>
</feature>
<dbReference type="PANTHER" id="PTHR37314:SF4">
    <property type="entry name" value="UPF0700 TRANSMEMBRANE PROTEIN YOAK"/>
    <property type="match status" value="1"/>
</dbReference>
<keyword evidence="1" id="KW-0812">Transmembrane</keyword>
<dbReference type="InterPro" id="IPR010699">
    <property type="entry name" value="DUF1275"/>
</dbReference>
<keyword evidence="1" id="KW-1133">Transmembrane helix</keyword>
<feature type="transmembrane region" description="Helical" evidence="1">
    <location>
        <begin position="175"/>
        <end position="192"/>
    </location>
</feature>
<feature type="transmembrane region" description="Helical" evidence="1">
    <location>
        <begin position="47"/>
        <end position="72"/>
    </location>
</feature>
<evidence type="ECO:0000313" key="3">
    <source>
        <dbReference type="Proteomes" id="UP000588112"/>
    </source>
</evidence>